<organism evidence="1 2">
    <name type="scientific">Chengkuizengella axinellae</name>
    <dbReference type="NCBI Taxonomy" id="3064388"/>
    <lineage>
        <taxon>Bacteria</taxon>
        <taxon>Bacillati</taxon>
        <taxon>Bacillota</taxon>
        <taxon>Bacilli</taxon>
        <taxon>Bacillales</taxon>
        <taxon>Paenibacillaceae</taxon>
        <taxon>Chengkuizengella</taxon>
    </lineage>
</organism>
<dbReference type="RefSeq" id="WP_305990506.1">
    <property type="nucleotide sequence ID" value="NZ_JAVAMP010000001.1"/>
</dbReference>
<dbReference type="Proteomes" id="UP001231941">
    <property type="component" value="Unassembled WGS sequence"/>
</dbReference>
<proteinExistence type="predicted"/>
<accession>A0ABT9IV76</accession>
<gene>
    <name evidence="1" type="ORF">Q5Y73_03830</name>
</gene>
<protein>
    <recommendedName>
        <fullName evidence="3">DUF4489 domain-containing protein</fullName>
    </recommendedName>
</protein>
<dbReference type="EMBL" id="JAVAMP010000001">
    <property type="protein sequence ID" value="MDP5273222.1"/>
    <property type="molecule type" value="Genomic_DNA"/>
</dbReference>
<evidence type="ECO:0008006" key="3">
    <source>
        <dbReference type="Google" id="ProtNLM"/>
    </source>
</evidence>
<reference evidence="1 2" key="1">
    <citation type="submission" date="2023-08" db="EMBL/GenBank/DDBJ databases">
        <authorList>
            <person name="Park J.-S."/>
        </authorList>
    </citation>
    <scope>NUCLEOTIDE SEQUENCE [LARGE SCALE GENOMIC DNA]</scope>
    <source>
        <strain evidence="1 2">2205SS18-9</strain>
    </source>
</reference>
<keyword evidence="2" id="KW-1185">Reference proteome</keyword>
<sequence length="161" mass="17489">MGLNKAPFVVGQSVSVDDPYDRTDPDVISIPTPGDSEEVLAVDVCVKQPHKTQVLLDSMVQVAVRATLSPFPVNVTFVVEYELERNGTTIASINNEMDYLAVGSTPGVDGRHNNFPNFPLVDENPNPGNNTYVLRCTNFSSNPSPFITIGSRSLKATVFEC</sequence>
<comment type="caution">
    <text evidence="1">The sequence shown here is derived from an EMBL/GenBank/DDBJ whole genome shotgun (WGS) entry which is preliminary data.</text>
</comment>
<evidence type="ECO:0000313" key="2">
    <source>
        <dbReference type="Proteomes" id="UP001231941"/>
    </source>
</evidence>
<evidence type="ECO:0000313" key="1">
    <source>
        <dbReference type="EMBL" id="MDP5273222.1"/>
    </source>
</evidence>
<name>A0ABT9IV76_9BACL</name>